<accession>A0ABS3SYW1</accession>
<dbReference type="InterPro" id="IPR012944">
    <property type="entry name" value="SusD_RagB_dom"/>
</dbReference>
<dbReference type="SUPFAM" id="SSF48452">
    <property type="entry name" value="TPR-like"/>
    <property type="match status" value="1"/>
</dbReference>
<dbReference type="PROSITE" id="PS51257">
    <property type="entry name" value="PROKAR_LIPOPROTEIN"/>
    <property type="match status" value="1"/>
</dbReference>
<dbReference type="Gene3D" id="1.25.40.390">
    <property type="match status" value="1"/>
</dbReference>
<dbReference type="InterPro" id="IPR011990">
    <property type="entry name" value="TPR-like_helical_dom_sf"/>
</dbReference>
<dbReference type="InterPro" id="IPR033985">
    <property type="entry name" value="SusD-like_N"/>
</dbReference>
<comment type="caution">
    <text evidence="8">The sequence shown here is derived from an EMBL/GenBank/DDBJ whole genome shotgun (WGS) entry which is preliminary data.</text>
</comment>
<evidence type="ECO:0000313" key="9">
    <source>
        <dbReference type="Proteomes" id="UP000681315"/>
    </source>
</evidence>
<feature type="domain" description="RagB/SusD" evidence="6">
    <location>
        <begin position="359"/>
        <end position="462"/>
    </location>
</feature>
<dbReference type="Proteomes" id="UP000681315">
    <property type="component" value="Unassembled WGS sequence"/>
</dbReference>
<protein>
    <submittedName>
        <fullName evidence="8">RagB/SusD family nutrient uptake outer membrane protein</fullName>
    </submittedName>
</protein>
<dbReference type="Pfam" id="PF14322">
    <property type="entry name" value="SusD-like_3"/>
    <property type="match status" value="1"/>
</dbReference>
<gene>
    <name evidence="8" type="ORF">J4051_17655</name>
</gene>
<dbReference type="RefSeq" id="WP_208235210.1">
    <property type="nucleotide sequence ID" value="NZ_JAGEVG010000029.1"/>
</dbReference>
<feature type="domain" description="SusD-like N-terminal" evidence="7">
    <location>
        <begin position="98"/>
        <end position="242"/>
    </location>
</feature>
<proteinExistence type="inferred from homology"/>
<evidence type="ECO:0000313" key="8">
    <source>
        <dbReference type="EMBL" id="MBO3100103.1"/>
    </source>
</evidence>
<comment type="subcellular location">
    <subcellularLocation>
        <location evidence="1">Cell outer membrane</location>
    </subcellularLocation>
</comment>
<sequence length="500" mass="55642">MNTKIIKLAGIACLTLMLSGCDKDYLVQEPTQFINADQLGGAIVKNPDVGAGSITGIYATMFTTGTGGTDSQQDFGQKGYDIYMDMFSADMALSSSVYGWYRARVTELQAPVDFTQLENYQPWRYYYRVINQANLVIESLGGNDFEPEDEETQHVLGQALAMRAHSYFYLTQLFINDVSASWSSPTLPIYTAPGFIGNAKSTTVEVFTLMEDDLTRAIGYLDGFNRPSKTQVNKPVAQAILAYVLAARGDRWPEVVTLTNEAMIASGATLMGVDNSRDGILGGFNDVSSIGWIWGVDLNDDIGLSLVSWWGQMDYYSYSYAALGDNKVIDVDLYNSMAPTDVRRDQFYNVPGDNFLQPLFKFYDADRVHFGASQIVKADYVYMRYAELLLLNIEALARSGQDGPAQIALADFVNARGVDGTYVAGLSGQALYNEIYKQTRLELWGEGKSYLAMKRNQATIKRGPNHLSFVGVEMPFDDERLTLEIPQQEIQDNNFINDQN</sequence>
<evidence type="ECO:0000256" key="2">
    <source>
        <dbReference type="ARBA" id="ARBA00006275"/>
    </source>
</evidence>
<keyword evidence="9" id="KW-1185">Reference proteome</keyword>
<evidence type="ECO:0000259" key="7">
    <source>
        <dbReference type="Pfam" id="PF14322"/>
    </source>
</evidence>
<evidence type="ECO:0000256" key="5">
    <source>
        <dbReference type="ARBA" id="ARBA00023237"/>
    </source>
</evidence>
<keyword evidence="3" id="KW-0732">Signal</keyword>
<comment type="similarity">
    <text evidence="2">Belongs to the SusD family.</text>
</comment>
<evidence type="ECO:0000256" key="3">
    <source>
        <dbReference type="ARBA" id="ARBA00022729"/>
    </source>
</evidence>
<evidence type="ECO:0000256" key="4">
    <source>
        <dbReference type="ARBA" id="ARBA00023136"/>
    </source>
</evidence>
<reference evidence="8 9" key="1">
    <citation type="submission" date="2021-03" db="EMBL/GenBank/DDBJ databases">
        <title>Gelidibacter sp. nov., isolated from costal sediment.</title>
        <authorList>
            <person name="Lun K.-Y."/>
        </authorList>
    </citation>
    <scope>NUCLEOTIDE SEQUENCE [LARGE SCALE GENOMIC DNA]</scope>
    <source>
        <strain evidence="8 9">DF109</strain>
    </source>
</reference>
<keyword evidence="4" id="KW-0472">Membrane</keyword>
<organism evidence="8 9">
    <name type="scientific">Gelidibacter pelagius</name>
    <dbReference type="NCBI Taxonomy" id="2819985"/>
    <lineage>
        <taxon>Bacteria</taxon>
        <taxon>Pseudomonadati</taxon>
        <taxon>Bacteroidota</taxon>
        <taxon>Flavobacteriia</taxon>
        <taxon>Flavobacteriales</taxon>
        <taxon>Flavobacteriaceae</taxon>
        <taxon>Gelidibacter</taxon>
    </lineage>
</organism>
<dbReference type="EMBL" id="JAGEVG010000029">
    <property type="protein sequence ID" value="MBO3100103.1"/>
    <property type="molecule type" value="Genomic_DNA"/>
</dbReference>
<evidence type="ECO:0000259" key="6">
    <source>
        <dbReference type="Pfam" id="PF07980"/>
    </source>
</evidence>
<keyword evidence="5" id="KW-0998">Cell outer membrane</keyword>
<evidence type="ECO:0000256" key="1">
    <source>
        <dbReference type="ARBA" id="ARBA00004442"/>
    </source>
</evidence>
<name>A0ABS3SYW1_9FLAO</name>
<dbReference type="Pfam" id="PF07980">
    <property type="entry name" value="SusD_RagB"/>
    <property type="match status" value="1"/>
</dbReference>